<feature type="domain" description="Activator of Hsp90 ATPase homologue 1/2-like C-terminal" evidence="2">
    <location>
        <begin position="3"/>
        <end position="81"/>
    </location>
</feature>
<dbReference type="EMBL" id="BAABAT010000040">
    <property type="protein sequence ID" value="GAA4260320.1"/>
    <property type="molecule type" value="Genomic_DNA"/>
</dbReference>
<dbReference type="InterPro" id="IPR023393">
    <property type="entry name" value="START-like_dom_sf"/>
</dbReference>
<sequence>MDWIGERAELDPRPGGLLLLDFGTIAARGTYTSIEPPHRVMFAWGIPGSDGLPPGASTVEVVLTADGADTVVVLRHRGVPSTLRVP</sequence>
<reference evidence="4" key="1">
    <citation type="journal article" date="2019" name="Int. J. Syst. Evol. Microbiol.">
        <title>The Global Catalogue of Microorganisms (GCM) 10K type strain sequencing project: providing services to taxonomists for standard genome sequencing and annotation.</title>
        <authorList>
            <consortium name="The Broad Institute Genomics Platform"/>
            <consortium name="The Broad Institute Genome Sequencing Center for Infectious Disease"/>
            <person name="Wu L."/>
            <person name="Ma J."/>
        </authorList>
    </citation>
    <scope>NUCLEOTIDE SEQUENCE [LARGE SCALE GENOMIC DNA]</scope>
    <source>
        <strain evidence="4">JCM 17441</strain>
    </source>
</reference>
<gene>
    <name evidence="3" type="ORF">GCM10022255_088490</name>
</gene>
<organism evidence="3 4">
    <name type="scientific">Dactylosporangium darangshiense</name>
    <dbReference type="NCBI Taxonomy" id="579108"/>
    <lineage>
        <taxon>Bacteria</taxon>
        <taxon>Bacillati</taxon>
        <taxon>Actinomycetota</taxon>
        <taxon>Actinomycetes</taxon>
        <taxon>Micromonosporales</taxon>
        <taxon>Micromonosporaceae</taxon>
        <taxon>Dactylosporangium</taxon>
    </lineage>
</organism>
<evidence type="ECO:0000313" key="3">
    <source>
        <dbReference type="EMBL" id="GAA4260320.1"/>
    </source>
</evidence>
<comment type="similarity">
    <text evidence="1">Belongs to the AHA1 family.</text>
</comment>
<dbReference type="Proteomes" id="UP001500620">
    <property type="component" value="Unassembled WGS sequence"/>
</dbReference>
<dbReference type="SUPFAM" id="SSF55961">
    <property type="entry name" value="Bet v1-like"/>
    <property type="match status" value="1"/>
</dbReference>
<evidence type="ECO:0000259" key="2">
    <source>
        <dbReference type="Pfam" id="PF08327"/>
    </source>
</evidence>
<keyword evidence="4" id="KW-1185">Reference proteome</keyword>
<dbReference type="Gene3D" id="3.30.530.20">
    <property type="match status" value="1"/>
</dbReference>
<accession>A0ABP8DNH7</accession>
<dbReference type="InterPro" id="IPR013538">
    <property type="entry name" value="ASHA1/2-like_C"/>
</dbReference>
<dbReference type="CDD" id="cd07814">
    <property type="entry name" value="SRPBCC_CalC_Aha1-like"/>
    <property type="match status" value="1"/>
</dbReference>
<comment type="caution">
    <text evidence="3">The sequence shown here is derived from an EMBL/GenBank/DDBJ whole genome shotgun (WGS) entry which is preliminary data.</text>
</comment>
<protein>
    <recommendedName>
        <fullName evidence="2">Activator of Hsp90 ATPase homologue 1/2-like C-terminal domain-containing protein</fullName>
    </recommendedName>
</protein>
<name>A0ABP8DNH7_9ACTN</name>
<evidence type="ECO:0000256" key="1">
    <source>
        <dbReference type="ARBA" id="ARBA00006817"/>
    </source>
</evidence>
<proteinExistence type="inferred from homology"/>
<dbReference type="Pfam" id="PF08327">
    <property type="entry name" value="AHSA1"/>
    <property type="match status" value="1"/>
</dbReference>
<evidence type="ECO:0000313" key="4">
    <source>
        <dbReference type="Proteomes" id="UP001500620"/>
    </source>
</evidence>